<dbReference type="EMBL" id="AP028907">
    <property type="protein sequence ID" value="BES82383.1"/>
    <property type="molecule type" value="Genomic_DNA"/>
</dbReference>
<dbReference type="GeneID" id="89289953"/>
<evidence type="ECO:0000313" key="2">
    <source>
        <dbReference type="Proteomes" id="UP001341135"/>
    </source>
</evidence>
<gene>
    <name evidence="1" type="ORF">PABY_19500</name>
</gene>
<dbReference type="Proteomes" id="UP001341135">
    <property type="component" value="Chromosome"/>
</dbReference>
<accession>A0ABN6ZQ97</accession>
<proteinExistence type="predicted"/>
<sequence>MGSGSRPGVARELLDAARWMLESGRVAAAAVLAAAALLGGPAGAALAALSATALLAGVDLAVRGARVH</sequence>
<organism evidence="1 2">
    <name type="scientific">Pyrodictium abyssi</name>
    <dbReference type="NCBI Taxonomy" id="54256"/>
    <lineage>
        <taxon>Archaea</taxon>
        <taxon>Thermoproteota</taxon>
        <taxon>Thermoprotei</taxon>
        <taxon>Desulfurococcales</taxon>
        <taxon>Pyrodictiaceae</taxon>
        <taxon>Pyrodictium</taxon>
    </lineage>
</organism>
<evidence type="ECO:0000313" key="1">
    <source>
        <dbReference type="EMBL" id="BES82383.1"/>
    </source>
</evidence>
<name>A0ABN6ZQ97_9CREN</name>
<protein>
    <submittedName>
        <fullName evidence="1">Uncharacterized protein</fullName>
    </submittedName>
</protein>
<reference evidence="1 2" key="1">
    <citation type="submission" date="2023-09" db="EMBL/GenBank/DDBJ databases">
        <title>Pyrofollis japonicus gen. nov. sp. nov., a novel member of the family Pyrodictiaceae isolated from the Iheya North hydrothermal field.</title>
        <authorList>
            <person name="Miyazaki U."/>
            <person name="Sanari M."/>
            <person name="Tame A."/>
            <person name="Kitajima M."/>
            <person name="Okamoto A."/>
            <person name="Sawayama S."/>
            <person name="Miyazaki J."/>
            <person name="Takai K."/>
            <person name="Nakagawa S."/>
        </authorList>
    </citation>
    <scope>NUCLEOTIDE SEQUENCE [LARGE SCALE GENOMIC DNA]</scope>
    <source>
        <strain evidence="1 2">AV2</strain>
    </source>
</reference>
<keyword evidence="2" id="KW-1185">Reference proteome</keyword>
<dbReference type="RefSeq" id="WP_338249654.1">
    <property type="nucleotide sequence ID" value="NZ_AP028907.1"/>
</dbReference>